<gene>
    <name evidence="2" type="ordered locus">Exig_1460</name>
</gene>
<dbReference type="InterPro" id="IPR052733">
    <property type="entry name" value="Chloroplast_QOR"/>
</dbReference>
<dbReference type="Pfam" id="PF00107">
    <property type="entry name" value="ADH_zinc_N"/>
    <property type="match status" value="1"/>
</dbReference>
<dbReference type="InterPro" id="IPR020843">
    <property type="entry name" value="ER"/>
</dbReference>
<accession>B1YFZ4</accession>
<dbReference type="OrthoDB" id="9792162at2"/>
<dbReference type="SUPFAM" id="SSF51735">
    <property type="entry name" value="NAD(P)-binding Rossmann-fold domains"/>
    <property type="match status" value="1"/>
</dbReference>
<dbReference type="HOGENOM" id="CLU_026673_3_3_9"/>
<name>B1YFZ4_EXIS2</name>
<dbReference type="InterPro" id="IPR013154">
    <property type="entry name" value="ADH-like_N"/>
</dbReference>
<reference evidence="2 3" key="1">
    <citation type="journal article" date="2006" name="Extremophiles">
        <title>Characterization of Exiguobacterium isolates from the Siberian permafrost. Description of Exiguobacterium sibiricum sp. nov.</title>
        <authorList>
            <person name="Rodrigues D.F."/>
            <person name="Goris J."/>
            <person name="Vishnivetskaya T."/>
            <person name="Gilichinsky D."/>
            <person name="Thomashow M.F."/>
            <person name="Tiedje J.M."/>
        </authorList>
    </citation>
    <scope>NUCLEOTIDE SEQUENCE [LARGE SCALE GENOMIC DNA]</scope>
    <source>
        <strain evidence="3">DSM 17290 / CIP 109462 / JCM 13490 / 255-15</strain>
    </source>
</reference>
<feature type="domain" description="Enoyl reductase (ER)" evidence="1">
    <location>
        <begin position="10"/>
        <end position="300"/>
    </location>
</feature>
<dbReference type="SMART" id="SM00829">
    <property type="entry name" value="PKS_ER"/>
    <property type="match status" value="1"/>
</dbReference>
<organism evidence="2 3">
    <name type="scientific">Exiguobacterium sibiricum (strain DSM 17290 / CCUG 55495 / CIP 109462 / JCM 13490 / 255-15)</name>
    <dbReference type="NCBI Taxonomy" id="262543"/>
    <lineage>
        <taxon>Bacteria</taxon>
        <taxon>Bacillati</taxon>
        <taxon>Bacillota</taxon>
        <taxon>Bacilli</taxon>
        <taxon>Bacillales</taxon>
        <taxon>Bacillales Family XII. Incertae Sedis</taxon>
        <taxon>Exiguobacterium</taxon>
    </lineage>
</organism>
<protein>
    <submittedName>
        <fullName evidence="2">Alcohol dehydrogenase zinc-binding domain protein</fullName>
    </submittedName>
</protein>
<evidence type="ECO:0000313" key="2">
    <source>
        <dbReference type="EMBL" id="ACB60921.1"/>
    </source>
</evidence>
<dbReference type="Pfam" id="PF13602">
    <property type="entry name" value="ADH_zinc_N_2"/>
    <property type="match status" value="1"/>
</dbReference>
<dbReference type="AlphaFoldDB" id="B1YFZ4"/>
<dbReference type="KEGG" id="esi:Exig_1460"/>
<dbReference type="eggNOG" id="COG0604">
    <property type="taxonomic scope" value="Bacteria"/>
</dbReference>
<evidence type="ECO:0000259" key="1">
    <source>
        <dbReference type="SMART" id="SM00829"/>
    </source>
</evidence>
<dbReference type="Pfam" id="PF08240">
    <property type="entry name" value="ADH_N"/>
    <property type="match status" value="1"/>
</dbReference>
<dbReference type="PANTHER" id="PTHR44013">
    <property type="entry name" value="ZINC-TYPE ALCOHOL DEHYDROGENASE-LIKE PROTEIN C16A3.02C"/>
    <property type="match status" value="1"/>
</dbReference>
<dbReference type="RefSeq" id="WP_012370342.1">
    <property type="nucleotide sequence ID" value="NC_010556.1"/>
</dbReference>
<dbReference type="PANTHER" id="PTHR44013:SF1">
    <property type="entry name" value="ZINC-TYPE ALCOHOL DEHYDROGENASE-LIKE PROTEIN C16A3.02C"/>
    <property type="match status" value="1"/>
</dbReference>
<dbReference type="GO" id="GO:0016491">
    <property type="term" value="F:oxidoreductase activity"/>
    <property type="evidence" value="ECO:0007669"/>
    <property type="project" value="InterPro"/>
</dbReference>
<reference evidence="2 3" key="2">
    <citation type="journal article" date="2008" name="BMC Genomics">
        <title>Architecture of thermal adaptation in an Exiguobacterium sibiricum strain isolated from 3 million year old permafrost: a genome and transcriptome approach.</title>
        <authorList>
            <person name="Rodrigues D.F."/>
            <person name="Ivanova N."/>
            <person name="He Z."/>
            <person name="Huebner M."/>
            <person name="Zhou J."/>
            <person name="Tiedje J.M."/>
        </authorList>
    </citation>
    <scope>NUCLEOTIDE SEQUENCE [LARGE SCALE GENOMIC DNA]</scope>
    <source>
        <strain evidence="3">DSM 17290 / CIP 109462 / JCM 13490 / 255-15</strain>
    </source>
</reference>
<dbReference type="STRING" id="262543.Exig_1460"/>
<dbReference type="InterPro" id="IPR013149">
    <property type="entry name" value="ADH-like_C"/>
</dbReference>
<dbReference type="InterPro" id="IPR036291">
    <property type="entry name" value="NAD(P)-bd_dom_sf"/>
</dbReference>
<dbReference type="Gene3D" id="3.90.180.10">
    <property type="entry name" value="Medium-chain alcohol dehydrogenases, catalytic domain"/>
    <property type="match status" value="1"/>
</dbReference>
<dbReference type="InterPro" id="IPR011032">
    <property type="entry name" value="GroES-like_sf"/>
</dbReference>
<evidence type="ECO:0000313" key="3">
    <source>
        <dbReference type="Proteomes" id="UP000001681"/>
    </source>
</evidence>
<dbReference type="Proteomes" id="UP000001681">
    <property type="component" value="Chromosome"/>
</dbReference>
<sequence>MKAVICTAYGPPDVLKLQEVEKPVPKAFDLLIQVYASAVHSGDRRMRALDVPAAGKLPMRLVVGWKAPRQPILGVVLAGEVVATGNRVKDFKVGDRVYALTGMRFGGYAEYACIKENKCVEQMPRNANFAEAAGLPFGGTTVLHFFRKLNLEQSKSILIYGASGAVGSIAVQISKQYGLHVTAVCSGRNAELVTRLGADVVVDYTKPGYDASLTRNDAVFDASGKVDKRTARQHVEADGAFRSVAGQGVARALKKDLRLLNEWFEAGDLKAVIDTVYPLEEIVAAHRYVDAGRKFGNVIVSVVDDYDRTD</sequence>
<dbReference type="SUPFAM" id="SSF50129">
    <property type="entry name" value="GroES-like"/>
    <property type="match status" value="1"/>
</dbReference>
<keyword evidence="3" id="KW-1185">Reference proteome</keyword>
<proteinExistence type="predicted"/>
<dbReference type="Gene3D" id="3.40.50.720">
    <property type="entry name" value="NAD(P)-binding Rossmann-like Domain"/>
    <property type="match status" value="1"/>
</dbReference>
<reference evidence="3" key="3">
    <citation type="submission" date="2008-04" db="EMBL/GenBank/DDBJ databases">
        <title>Complete sequence of chromosome of Exiguobacterium sibiricum 255-15.</title>
        <authorList>
            <consortium name="US DOE Joint Genome Institute"/>
            <person name="Copeland A."/>
            <person name="Lucas S."/>
            <person name="Lapidus A."/>
            <person name="Glavina del Rio T."/>
            <person name="Dalin E."/>
            <person name="Tice H."/>
            <person name="Bruce D."/>
            <person name="Goodwin L."/>
            <person name="Pitluck S."/>
            <person name="Kiss H."/>
            <person name="Chertkov O."/>
            <person name="Monk C."/>
            <person name="Brettin T."/>
            <person name="Detter J.C."/>
            <person name="Han C."/>
            <person name="Kuske C.R."/>
            <person name="Schmutz J."/>
            <person name="Larimer F."/>
            <person name="Land M."/>
            <person name="Hauser L."/>
            <person name="Kyrpides N."/>
            <person name="Mikhailova N."/>
            <person name="Vishnivetskaya T."/>
            <person name="Rodrigues D.F."/>
            <person name="Gilichinsky D."/>
            <person name="Tiedje J."/>
            <person name="Richardson P."/>
        </authorList>
    </citation>
    <scope>NUCLEOTIDE SEQUENCE [LARGE SCALE GENOMIC DNA]</scope>
    <source>
        <strain evidence="3">DSM 17290 / CIP 109462 / JCM 13490 / 255-15</strain>
    </source>
</reference>
<dbReference type="CDD" id="cd08267">
    <property type="entry name" value="MDR1"/>
    <property type="match status" value="1"/>
</dbReference>
<dbReference type="EMBL" id="CP001022">
    <property type="protein sequence ID" value="ACB60921.1"/>
    <property type="molecule type" value="Genomic_DNA"/>
</dbReference>